<organism evidence="1 2">
    <name type="scientific">Microbispora hainanensis</name>
    <dbReference type="NCBI Taxonomy" id="568844"/>
    <lineage>
        <taxon>Bacteria</taxon>
        <taxon>Bacillati</taxon>
        <taxon>Actinomycetota</taxon>
        <taxon>Actinomycetes</taxon>
        <taxon>Streptosporangiales</taxon>
        <taxon>Streptosporangiaceae</taxon>
        <taxon>Microbispora</taxon>
    </lineage>
</organism>
<evidence type="ECO:0000313" key="2">
    <source>
        <dbReference type="Proteomes" id="UP000316541"/>
    </source>
</evidence>
<reference evidence="1 2" key="1">
    <citation type="submission" date="2019-07" db="EMBL/GenBank/DDBJ databases">
        <title>Microbispora hainanensis DSM 45428.</title>
        <authorList>
            <person name="Thawai C."/>
        </authorList>
    </citation>
    <scope>NUCLEOTIDE SEQUENCE [LARGE SCALE GENOMIC DNA]</scope>
    <source>
        <strain evidence="1 2">DSM 45428</strain>
    </source>
</reference>
<dbReference type="Proteomes" id="UP000316541">
    <property type="component" value="Unassembled WGS sequence"/>
</dbReference>
<name>A0A544YNH5_9ACTN</name>
<accession>A0A544YNH5</accession>
<gene>
    <name evidence="1" type="ORF">FLX08_25375</name>
</gene>
<dbReference type="EMBL" id="VIRM01000034">
    <property type="protein sequence ID" value="TQS18304.1"/>
    <property type="molecule type" value="Genomic_DNA"/>
</dbReference>
<protein>
    <submittedName>
        <fullName evidence="1">Uncharacterized protein</fullName>
    </submittedName>
</protein>
<comment type="caution">
    <text evidence="1">The sequence shown here is derived from an EMBL/GenBank/DDBJ whole genome shotgun (WGS) entry which is preliminary data.</text>
</comment>
<dbReference type="AlphaFoldDB" id="A0A544YNH5"/>
<dbReference type="RefSeq" id="WP_142622065.1">
    <property type="nucleotide sequence ID" value="NZ_VIRM01000034.1"/>
</dbReference>
<sequence>MAGLVAFVLAGTGTFVLARNHRLTQVTESCGGDTCIPGLKAMTVVETMRGQGYACTTDSDDWHCELDIGATYFDVWFRVYDDLIHQMSMRVRRADEATMAGTGLAYLSWFAIMPYRDDPATSKDIRDWLSQQIAKRKDTRAKILDYEYVLQNPESNATELTIEATS</sequence>
<proteinExistence type="predicted"/>
<evidence type="ECO:0000313" key="1">
    <source>
        <dbReference type="EMBL" id="TQS18304.1"/>
    </source>
</evidence>